<dbReference type="RefSeq" id="WP_378021555.1">
    <property type="nucleotide sequence ID" value="NZ_JBHSKG010000006.1"/>
</dbReference>
<dbReference type="SUPFAM" id="SSF48264">
    <property type="entry name" value="Cytochrome P450"/>
    <property type="match status" value="1"/>
</dbReference>
<evidence type="ECO:0000313" key="3">
    <source>
        <dbReference type="Proteomes" id="UP001596175"/>
    </source>
</evidence>
<reference evidence="3" key="1">
    <citation type="journal article" date="2019" name="Int. J. Syst. Evol. Microbiol.">
        <title>The Global Catalogue of Microorganisms (GCM) 10K type strain sequencing project: providing services to taxonomists for standard genome sequencing and annotation.</title>
        <authorList>
            <consortium name="The Broad Institute Genomics Platform"/>
            <consortium name="The Broad Institute Genome Sequencing Center for Infectious Disease"/>
            <person name="Wu L."/>
            <person name="Ma J."/>
        </authorList>
    </citation>
    <scope>NUCLEOTIDE SEQUENCE [LARGE SCALE GENOMIC DNA]</scope>
    <source>
        <strain evidence="3">XZYJ18</strain>
    </source>
</reference>
<evidence type="ECO:0000313" key="2">
    <source>
        <dbReference type="EMBL" id="MFC5139360.1"/>
    </source>
</evidence>
<dbReference type="InterPro" id="IPR036396">
    <property type="entry name" value="Cyt_P450_sf"/>
</dbReference>
<name>A0ABV9ZE29_9PSEU</name>
<dbReference type="EMBL" id="JBHSKG010000006">
    <property type="protein sequence ID" value="MFC5139360.1"/>
    <property type="molecule type" value="Genomic_DNA"/>
</dbReference>
<accession>A0ABV9ZE29</accession>
<dbReference type="Proteomes" id="UP001596175">
    <property type="component" value="Unassembled WGS sequence"/>
</dbReference>
<evidence type="ECO:0000256" key="1">
    <source>
        <dbReference type="SAM" id="MobiDB-lite"/>
    </source>
</evidence>
<evidence type="ECO:0008006" key="4">
    <source>
        <dbReference type="Google" id="ProtNLM"/>
    </source>
</evidence>
<sequence length="128" mass="13512">MTAVTGAATTVPSLDVDPFSHETLENPLPMQAALRDAGPVVHLPRYDLYAVARYAEVRAALVDWQRFPSSAGVGMSNFRPTTTRRGPCSRRSSGRGRCAGSPTGGSPTPRTWSRACWTGAATSSSSTG</sequence>
<organism evidence="2 3">
    <name type="scientific">Actinomycetospora rhizophila</name>
    <dbReference type="NCBI Taxonomy" id="1416876"/>
    <lineage>
        <taxon>Bacteria</taxon>
        <taxon>Bacillati</taxon>
        <taxon>Actinomycetota</taxon>
        <taxon>Actinomycetes</taxon>
        <taxon>Pseudonocardiales</taxon>
        <taxon>Pseudonocardiaceae</taxon>
        <taxon>Actinomycetospora</taxon>
    </lineage>
</organism>
<feature type="compositionally biased region" description="Low complexity" evidence="1">
    <location>
        <begin position="118"/>
        <end position="128"/>
    </location>
</feature>
<comment type="caution">
    <text evidence="2">The sequence shown here is derived from an EMBL/GenBank/DDBJ whole genome shotgun (WGS) entry which is preliminary data.</text>
</comment>
<feature type="compositionally biased region" description="Low complexity" evidence="1">
    <location>
        <begin position="79"/>
        <end position="98"/>
    </location>
</feature>
<protein>
    <recommendedName>
        <fullName evidence="4">Cytochrome P450</fullName>
    </recommendedName>
</protein>
<dbReference type="Gene3D" id="1.10.630.10">
    <property type="entry name" value="Cytochrome P450"/>
    <property type="match status" value="1"/>
</dbReference>
<gene>
    <name evidence="2" type="ORF">ACFPK1_14050</name>
</gene>
<proteinExistence type="predicted"/>
<feature type="region of interest" description="Disordered" evidence="1">
    <location>
        <begin position="72"/>
        <end position="128"/>
    </location>
</feature>
<keyword evidence="3" id="KW-1185">Reference proteome</keyword>